<evidence type="ECO:0000256" key="2">
    <source>
        <dbReference type="ARBA" id="ARBA00023157"/>
    </source>
</evidence>
<dbReference type="Gene3D" id="2.120.10.30">
    <property type="entry name" value="TolB, C-terminal domain"/>
    <property type="match status" value="1"/>
</dbReference>
<dbReference type="Gene3D" id="2.60.120.560">
    <property type="entry name" value="Exo-inulinase, domain 1"/>
    <property type="match status" value="1"/>
</dbReference>
<evidence type="ECO:0000256" key="3">
    <source>
        <dbReference type="SAM" id="SignalP"/>
    </source>
</evidence>
<evidence type="ECO:0000313" key="6">
    <source>
        <dbReference type="Proteomes" id="UP001285521"/>
    </source>
</evidence>
<dbReference type="Pfam" id="PF13385">
    <property type="entry name" value="Laminin_G_3"/>
    <property type="match status" value="1"/>
</dbReference>
<dbReference type="Gene3D" id="2.60.120.200">
    <property type="match status" value="1"/>
</dbReference>
<reference evidence="5 6" key="1">
    <citation type="submission" date="2023-11" db="EMBL/GenBank/DDBJ databases">
        <title>Lentzea sokolovensis, sp. nov., Lentzea kristufkii, sp. nov., and Lentzea miocenensis, sp. nov., rare actinobacteria from Sokolov Coal Basin, Miocene lacustrine sediment, Czech Republic.</title>
        <authorList>
            <person name="Lara A."/>
            <person name="Kotroba L."/>
            <person name="Nouioui I."/>
            <person name="Neumann-Schaal M."/>
            <person name="Mast Y."/>
            <person name="Chronakova A."/>
        </authorList>
    </citation>
    <scope>NUCLEOTIDE SEQUENCE [LARGE SCALE GENOMIC DNA]</scope>
    <source>
        <strain evidence="5 6">BCCO 10_0856</strain>
    </source>
</reference>
<feature type="chain" id="PRO_5045883137" evidence="3">
    <location>
        <begin position="26"/>
        <end position="971"/>
    </location>
</feature>
<sequence>MSRRSLSIFAALAVAAATLVPPAAAQPGPVSDPLPTPAPSGVGLKLQEIARLPQSSTTPTAGDSRLKQYNRVNYLGEIPDGSGRFYVPDMNGKLYTLNRDGSGQRTFLDVRATIGGNFHNHQGLGSGFGFVAFHPQFTTNGKFYTAHTEAKDALKNRKPDLPSASNAVVHGVITEWTATNPKAATFAGTRRELLRIGFEMYLHGFQEIGFGPDGLLYLAVGDGGIGYRSDVPQDVKVPQGKILRIDPAGTNSGNKKYGIPPSNPFLGRPGALAELYAIGMRDPYRFSWDSGGTRKMFLGHIGEKVVESVYEVTPGANLGWGQREGHLTYRRNDSKCQLYPLPADDAKFGYTYPVAGFDHNRPNGGCGDSGNALIGGFVYRGTAIPALRGKYVYGEGVKGLLYYADEKDMRAGAPIAKTFELAVYDSAGKRTTMKTLAGKSRVDLRLGTDAAGELYVLAKANGKIWKVTGTIQTLEACESGSDVVSGVNSASDWKPVTPSRWRFPGNEVVLSKAGAARPGPRRPNEYAVVSKGPAFGNVTVDAQVRLDTPVSQKDRDVVIVFGHQSDNRFYYVHLSSDNKIYPHNGIFLVDNADRLRIDDQWNGSVGAPPAITDMKWHRVRITHCVDTGVIAVYLDGSSQPLMTATNTVLKSGRVGFGSFDNIGRVADLRISGKAAHSALSAPDDVSPGIASAVVNHYDFEHPLASDPKKEDDIGRADSRTPISLVNGGAAMRTADGAFPGSTTSLQLKQVRPNNKSNDDWKSGVYSSGGVASMKAFSKARSMSIMTWVKVTGEAPARNSNSSGTGDFYGAIGFAGILAGDSDGHAARALLETENHDGAMRLIALARRVDGSDKQYWVSSADWKTLIPPGKWVFLAGTFDFDNGTIGLYVDGRPVPGSYAVKGDPWKIIGAPEPDVTSSANPRGIKIGGSHPQNNREVNACNCRLDSLMLLDRAVTADEVRGQYEWVTKGRG</sequence>
<dbReference type="InterPro" id="IPR012938">
    <property type="entry name" value="Glc/Sorbosone_DH"/>
</dbReference>
<proteinExistence type="predicted"/>
<keyword evidence="6" id="KW-1185">Reference proteome</keyword>
<dbReference type="Proteomes" id="UP001285521">
    <property type="component" value="Unassembled WGS sequence"/>
</dbReference>
<dbReference type="Pfam" id="PF07995">
    <property type="entry name" value="GSDH"/>
    <property type="match status" value="1"/>
</dbReference>
<dbReference type="InterPro" id="IPR013320">
    <property type="entry name" value="ConA-like_dom_sf"/>
</dbReference>
<name>A0ABU4SSG0_9PSEU</name>
<dbReference type="PANTHER" id="PTHR19328">
    <property type="entry name" value="HEDGEHOG-INTERACTING PROTEIN"/>
    <property type="match status" value="1"/>
</dbReference>
<reference evidence="5 6" key="2">
    <citation type="submission" date="2023-11" db="EMBL/GenBank/DDBJ databases">
        <authorList>
            <person name="Lara A.C."/>
            <person name="Chronakova A."/>
        </authorList>
    </citation>
    <scope>NUCLEOTIDE SEQUENCE [LARGE SCALE GENOMIC DNA]</scope>
    <source>
        <strain evidence="5 6">BCCO 10_0856</strain>
    </source>
</reference>
<evidence type="ECO:0000259" key="4">
    <source>
        <dbReference type="SMART" id="SM00560"/>
    </source>
</evidence>
<protein>
    <submittedName>
        <fullName evidence="5">PQQ-dependent sugar dehydrogenase</fullName>
    </submittedName>
</protein>
<dbReference type="RefSeq" id="WP_319963849.1">
    <property type="nucleotide sequence ID" value="NZ_JAXAVW010000001.1"/>
</dbReference>
<accession>A0ABU4SSG0</accession>
<dbReference type="InterPro" id="IPR011042">
    <property type="entry name" value="6-blade_b-propeller_TolB-like"/>
</dbReference>
<gene>
    <name evidence="5" type="ORF">SK803_01435</name>
</gene>
<comment type="caution">
    <text evidence="5">The sequence shown here is derived from an EMBL/GenBank/DDBJ whole genome shotgun (WGS) entry which is preliminary data.</text>
</comment>
<keyword evidence="2" id="KW-1015">Disulfide bond</keyword>
<dbReference type="EMBL" id="JAXAVW010000001">
    <property type="protein sequence ID" value="MDX8028847.1"/>
    <property type="molecule type" value="Genomic_DNA"/>
</dbReference>
<feature type="signal peptide" evidence="3">
    <location>
        <begin position="1"/>
        <end position="25"/>
    </location>
</feature>
<dbReference type="SUPFAM" id="SSF50952">
    <property type="entry name" value="Soluble quinoprotein glucose dehydrogenase"/>
    <property type="match status" value="1"/>
</dbReference>
<evidence type="ECO:0000313" key="5">
    <source>
        <dbReference type="EMBL" id="MDX8028847.1"/>
    </source>
</evidence>
<dbReference type="SMART" id="SM00560">
    <property type="entry name" value="LamGL"/>
    <property type="match status" value="1"/>
</dbReference>
<dbReference type="PANTHER" id="PTHR19328:SF13">
    <property type="entry name" value="HIPL1 PROTEIN"/>
    <property type="match status" value="1"/>
</dbReference>
<organism evidence="5 6">
    <name type="scientific">Lentzea miocenica</name>
    <dbReference type="NCBI Taxonomy" id="3095431"/>
    <lineage>
        <taxon>Bacteria</taxon>
        <taxon>Bacillati</taxon>
        <taxon>Actinomycetota</taxon>
        <taxon>Actinomycetes</taxon>
        <taxon>Pseudonocardiales</taxon>
        <taxon>Pseudonocardiaceae</taxon>
        <taxon>Lentzea</taxon>
    </lineage>
</organism>
<evidence type="ECO:0000256" key="1">
    <source>
        <dbReference type="ARBA" id="ARBA00022729"/>
    </source>
</evidence>
<dbReference type="SUPFAM" id="SSF49899">
    <property type="entry name" value="Concanavalin A-like lectins/glucanases"/>
    <property type="match status" value="2"/>
</dbReference>
<keyword evidence="1 3" id="KW-0732">Signal</keyword>
<dbReference type="InterPro" id="IPR011041">
    <property type="entry name" value="Quinoprot_gluc/sorb_DH_b-prop"/>
</dbReference>
<feature type="domain" description="LamG-like jellyroll fold" evidence="4">
    <location>
        <begin position="780"/>
        <end position="957"/>
    </location>
</feature>
<dbReference type="InterPro" id="IPR006558">
    <property type="entry name" value="LamG-like"/>
</dbReference>